<keyword evidence="2" id="KW-1185">Reference proteome</keyword>
<gene>
    <name evidence="1" type="ORF">O6H91_14G056200</name>
</gene>
<sequence>MGLGTRPRELPRVALGSGRLVRTGCAHQGHRPRSASEPRATDGSSRYSRRGDEPGPGAPCCAGNARAMATEPPRSGAAGPSARGNLDMAPVRVPDEGGAIRHRDPARARFPVGRSSLAGPKAPVEPAPAPGLAPEKRWQQPGLLQLSGGRQPESCKWLCAKYKKRERPVKVPVGLHHQWNVSVGRSSGKERDDTRTITTLR</sequence>
<organism evidence="1 2">
    <name type="scientific">Diphasiastrum complanatum</name>
    <name type="common">Issler's clubmoss</name>
    <name type="synonym">Lycopodium complanatum</name>
    <dbReference type="NCBI Taxonomy" id="34168"/>
    <lineage>
        <taxon>Eukaryota</taxon>
        <taxon>Viridiplantae</taxon>
        <taxon>Streptophyta</taxon>
        <taxon>Embryophyta</taxon>
        <taxon>Tracheophyta</taxon>
        <taxon>Lycopodiopsida</taxon>
        <taxon>Lycopodiales</taxon>
        <taxon>Lycopodiaceae</taxon>
        <taxon>Lycopodioideae</taxon>
        <taxon>Diphasiastrum</taxon>
    </lineage>
</organism>
<reference evidence="2" key="1">
    <citation type="journal article" date="2024" name="Proc. Natl. Acad. Sci. U.S.A.">
        <title>Extraordinary preservation of gene collinearity over three hundred million years revealed in homosporous lycophytes.</title>
        <authorList>
            <person name="Li C."/>
            <person name="Wickell D."/>
            <person name="Kuo L.Y."/>
            <person name="Chen X."/>
            <person name="Nie B."/>
            <person name="Liao X."/>
            <person name="Peng D."/>
            <person name="Ji J."/>
            <person name="Jenkins J."/>
            <person name="Williams M."/>
            <person name="Shu S."/>
            <person name="Plott C."/>
            <person name="Barry K."/>
            <person name="Rajasekar S."/>
            <person name="Grimwood J."/>
            <person name="Han X."/>
            <person name="Sun S."/>
            <person name="Hou Z."/>
            <person name="He W."/>
            <person name="Dai G."/>
            <person name="Sun C."/>
            <person name="Schmutz J."/>
            <person name="Leebens-Mack J.H."/>
            <person name="Li F.W."/>
            <person name="Wang L."/>
        </authorList>
    </citation>
    <scope>NUCLEOTIDE SEQUENCE [LARGE SCALE GENOMIC DNA]</scope>
    <source>
        <strain evidence="2">cv. PW_Plant_1</strain>
    </source>
</reference>
<name>A0ACC2BQE3_DIPCM</name>
<comment type="caution">
    <text evidence="1">The sequence shown here is derived from an EMBL/GenBank/DDBJ whole genome shotgun (WGS) entry which is preliminary data.</text>
</comment>
<proteinExistence type="predicted"/>
<dbReference type="EMBL" id="CM055105">
    <property type="protein sequence ID" value="KAJ7531729.1"/>
    <property type="molecule type" value="Genomic_DNA"/>
</dbReference>
<protein>
    <submittedName>
        <fullName evidence="1">Uncharacterized protein</fullName>
    </submittedName>
</protein>
<dbReference type="Proteomes" id="UP001162992">
    <property type="component" value="Chromosome 14"/>
</dbReference>
<evidence type="ECO:0000313" key="1">
    <source>
        <dbReference type="EMBL" id="KAJ7531729.1"/>
    </source>
</evidence>
<accession>A0ACC2BQE3</accession>
<evidence type="ECO:0000313" key="2">
    <source>
        <dbReference type="Proteomes" id="UP001162992"/>
    </source>
</evidence>